<organism evidence="1 2">
    <name type="scientific">Trichinella spiralis</name>
    <name type="common">Trichina worm</name>
    <dbReference type="NCBI Taxonomy" id="6334"/>
    <lineage>
        <taxon>Eukaryota</taxon>
        <taxon>Metazoa</taxon>
        <taxon>Ecdysozoa</taxon>
        <taxon>Nematoda</taxon>
        <taxon>Enoplea</taxon>
        <taxon>Dorylaimia</taxon>
        <taxon>Trichinellida</taxon>
        <taxon>Trichinellidae</taxon>
        <taxon>Trichinella</taxon>
    </lineage>
</organism>
<dbReference type="InParanoid" id="A0A0V1BBH3"/>
<gene>
    <name evidence="1" type="ORF">T01_1400</name>
</gene>
<dbReference type="OrthoDB" id="5913494at2759"/>
<feature type="non-terminal residue" evidence="1">
    <location>
        <position position="1"/>
    </location>
</feature>
<accession>A0A0V1BBH3</accession>
<evidence type="ECO:0000313" key="1">
    <source>
        <dbReference type="EMBL" id="KRY33955.1"/>
    </source>
</evidence>
<evidence type="ECO:0000313" key="2">
    <source>
        <dbReference type="Proteomes" id="UP000054776"/>
    </source>
</evidence>
<protein>
    <submittedName>
        <fullName evidence="1">Uncharacterized protein</fullName>
    </submittedName>
</protein>
<dbReference type="EMBL" id="JYDH01000074">
    <property type="protein sequence ID" value="KRY33955.1"/>
    <property type="molecule type" value="Genomic_DNA"/>
</dbReference>
<keyword evidence="2" id="KW-1185">Reference proteome</keyword>
<proteinExistence type="predicted"/>
<reference evidence="1 2" key="1">
    <citation type="submission" date="2015-01" db="EMBL/GenBank/DDBJ databases">
        <title>Evolution of Trichinella species and genotypes.</title>
        <authorList>
            <person name="Korhonen P.K."/>
            <person name="Edoardo P."/>
            <person name="Giuseppe L.R."/>
            <person name="Gasser R.B."/>
        </authorList>
    </citation>
    <scope>NUCLEOTIDE SEQUENCE [LARGE SCALE GENOMIC DNA]</scope>
    <source>
        <strain evidence="1">ISS3</strain>
    </source>
</reference>
<comment type="caution">
    <text evidence="1">The sequence shown here is derived from an EMBL/GenBank/DDBJ whole genome shotgun (WGS) entry which is preliminary data.</text>
</comment>
<name>A0A0V1BBH3_TRISP</name>
<sequence>LRTFWPPLNAIVALRRREGVWKIQLTEFLDKAQTSTKVDSCELVRATRYPSTRRTHPQVCTSYQSMSSSSSNSTTTMLWTVILLTTLLFNSCFGWEGWYWNPEEVGDAHHDLVKICGSEDLRPCYKRIYEAARENFRGDPDEESMTKEFMEILAPMKQIIDRLEAKKEKQRLNRATRTTSYHIRFGRK</sequence>
<dbReference type="AlphaFoldDB" id="A0A0V1BBH3"/>
<dbReference type="Proteomes" id="UP000054776">
    <property type="component" value="Unassembled WGS sequence"/>
</dbReference>